<evidence type="ECO:0000256" key="2">
    <source>
        <dbReference type="ARBA" id="ARBA00022448"/>
    </source>
</evidence>
<evidence type="ECO:0000256" key="6">
    <source>
        <dbReference type="RuleBase" id="RU363058"/>
    </source>
</evidence>
<feature type="transmembrane region" description="Helical" evidence="6">
    <location>
        <begin position="257"/>
        <end position="275"/>
    </location>
</feature>
<name>A0A9Q3UND2_9GAMM</name>
<dbReference type="Pfam" id="PF01384">
    <property type="entry name" value="PHO4"/>
    <property type="match status" value="1"/>
</dbReference>
<comment type="caution">
    <text evidence="7">The sequence shown here is derived from an EMBL/GenBank/DDBJ whole genome shotgun (WGS) entry which is preliminary data.</text>
</comment>
<dbReference type="InterPro" id="IPR001204">
    <property type="entry name" value="Phos_transporter"/>
</dbReference>
<dbReference type="AlphaFoldDB" id="A0A9Q3UND2"/>
<feature type="transmembrane region" description="Helical" evidence="6">
    <location>
        <begin position="145"/>
        <end position="164"/>
    </location>
</feature>
<feature type="transmembrane region" description="Helical" evidence="6">
    <location>
        <begin position="185"/>
        <end position="202"/>
    </location>
</feature>
<evidence type="ECO:0000313" key="8">
    <source>
        <dbReference type="Proteomes" id="UP001108027"/>
    </source>
</evidence>
<dbReference type="Proteomes" id="UP001108027">
    <property type="component" value="Unassembled WGS sequence"/>
</dbReference>
<gene>
    <name evidence="7" type="ORF">LL252_10085</name>
</gene>
<protein>
    <recommendedName>
        <fullName evidence="6">Phosphate transporter</fullName>
    </recommendedName>
</protein>
<evidence type="ECO:0000256" key="4">
    <source>
        <dbReference type="ARBA" id="ARBA00022989"/>
    </source>
</evidence>
<organism evidence="7 8">
    <name type="scientific">Alloalcanivorax marinus</name>
    <dbReference type="NCBI Taxonomy" id="1177169"/>
    <lineage>
        <taxon>Bacteria</taxon>
        <taxon>Pseudomonadati</taxon>
        <taxon>Pseudomonadota</taxon>
        <taxon>Gammaproteobacteria</taxon>
        <taxon>Oceanospirillales</taxon>
        <taxon>Alcanivoracaceae</taxon>
        <taxon>Alloalcanivorax</taxon>
    </lineage>
</organism>
<evidence type="ECO:0000256" key="5">
    <source>
        <dbReference type="ARBA" id="ARBA00023136"/>
    </source>
</evidence>
<dbReference type="GO" id="GO:0005315">
    <property type="term" value="F:phosphate transmembrane transporter activity"/>
    <property type="evidence" value="ECO:0007669"/>
    <property type="project" value="InterPro"/>
</dbReference>
<evidence type="ECO:0000256" key="1">
    <source>
        <dbReference type="ARBA" id="ARBA00004141"/>
    </source>
</evidence>
<dbReference type="GO" id="GO:0016020">
    <property type="term" value="C:membrane"/>
    <property type="evidence" value="ECO:0007669"/>
    <property type="project" value="UniProtKB-SubCell"/>
</dbReference>
<proteinExistence type="inferred from homology"/>
<comment type="subcellular location">
    <subcellularLocation>
        <location evidence="1 6">Membrane</location>
        <topology evidence="1 6">Multi-pass membrane protein</topology>
    </subcellularLocation>
</comment>
<keyword evidence="5 6" id="KW-0472">Membrane</keyword>
<keyword evidence="6" id="KW-0592">Phosphate transport</keyword>
<reference evidence="7" key="1">
    <citation type="submission" date="2021-10" db="EMBL/GenBank/DDBJ databases">
        <title>The diversity and Nitrogen Metabolism of Culturable Nitrate-Utilizing Bacteria Within the Oxygen Minimum Zone of the Changjiang (Yangtze River)Estuary.</title>
        <authorList>
            <person name="Zhang D."/>
            <person name="Zheng J."/>
            <person name="Liu S."/>
            <person name="He W."/>
        </authorList>
    </citation>
    <scope>NUCLEOTIDE SEQUENCE</scope>
    <source>
        <strain evidence="7">FXH-223</strain>
    </source>
</reference>
<dbReference type="RefSeq" id="WP_228233913.1">
    <property type="nucleotide sequence ID" value="NZ_ARXL01000015.1"/>
</dbReference>
<dbReference type="EMBL" id="JAJGNA010000010">
    <property type="protein sequence ID" value="MCC4308918.1"/>
    <property type="molecule type" value="Genomic_DNA"/>
</dbReference>
<feature type="transmembrane region" description="Helical" evidence="6">
    <location>
        <begin position="395"/>
        <end position="416"/>
    </location>
</feature>
<feature type="transmembrane region" description="Helical" evidence="6">
    <location>
        <begin position="119"/>
        <end position="139"/>
    </location>
</feature>
<keyword evidence="4 6" id="KW-1133">Transmembrane helix</keyword>
<evidence type="ECO:0000256" key="3">
    <source>
        <dbReference type="ARBA" id="ARBA00022692"/>
    </source>
</evidence>
<dbReference type="GO" id="GO:0035435">
    <property type="term" value="P:phosphate ion transmembrane transport"/>
    <property type="evidence" value="ECO:0007669"/>
    <property type="project" value="TreeGrafter"/>
</dbReference>
<accession>A0A9Q3UND2</accession>
<sequence>MEWMLEHSMLMLLIAGAFGFLMAWGVGANDVANAMGTSVGAGALTVKQAVLIAIIFEFAGAYLAGGEVTATVRKGIVDAGVFNETPHYLVYGMMAALLAAGIWLVVASWAGWPVSTTHSIVGAIVGFAAVGVGVDAVHWNEVGSIVASWVTSPLLAGFISFFLIKSVQRLVLNQDDPFQSAKRVVPFYMFLVGYVMTAVTLTKGLKHIGLDVSFAASLAWSLLGGLAVAAVGALFLRRIKQDPEADRQFRFSSVERIFAVLMIFTACAMAFAHGSNDVANAVGPLAAINSVIVNQGVIGEEAAMPSWILLVGAMGIVFGLAILGARVMATVGTKITALTPSRGFAAELGAATTVVLASGTGLPISTTHTLVGAVLGVGMARGIGSLNLRVIGTIFTSWVVTLPAGALLSILFFYFFKGLFGA</sequence>
<keyword evidence="2 6" id="KW-0813">Transport</keyword>
<feature type="transmembrane region" description="Helical" evidence="6">
    <location>
        <begin position="88"/>
        <end position="112"/>
    </location>
</feature>
<feature type="transmembrane region" description="Helical" evidence="6">
    <location>
        <begin position="214"/>
        <end position="236"/>
    </location>
</feature>
<dbReference type="PANTHER" id="PTHR11101:SF80">
    <property type="entry name" value="PHOSPHATE TRANSPORTER"/>
    <property type="match status" value="1"/>
</dbReference>
<evidence type="ECO:0000313" key="7">
    <source>
        <dbReference type="EMBL" id="MCC4308918.1"/>
    </source>
</evidence>
<keyword evidence="3 6" id="KW-0812">Transmembrane</keyword>
<keyword evidence="8" id="KW-1185">Reference proteome</keyword>
<comment type="similarity">
    <text evidence="6">Belongs to the inorganic phosphate transporter (PiT) (TC 2.A.20) family.</text>
</comment>
<feature type="transmembrane region" description="Helical" evidence="6">
    <location>
        <begin position="307"/>
        <end position="332"/>
    </location>
</feature>
<dbReference type="PANTHER" id="PTHR11101">
    <property type="entry name" value="PHOSPHATE TRANSPORTER"/>
    <property type="match status" value="1"/>
</dbReference>